<dbReference type="InterPro" id="IPR011249">
    <property type="entry name" value="Metalloenz_LuxS/M16"/>
</dbReference>
<dbReference type="GO" id="GO:0003729">
    <property type="term" value="F:mRNA binding"/>
    <property type="evidence" value="ECO:0007669"/>
    <property type="project" value="TreeGrafter"/>
</dbReference>
<dbReference type="SUPFAM" id="SSF48452">
    <property type="entry name" value="TPR-like"/>
    <property type="match status" value="1"/>
</dbReference>
<evidence type="ECO:0000259" key="2">
    <source>
        <dbReference type="PROSITE" id="PS50011"/>
    </source>
</evidence>
<sequence>MFRTVSVVSQSAKGRAFSTASVGGYTYQTSQLKNGLRVVSASTPSSPVASVGLYLNGGSRLETAETLGATGVFRRLAFKGSEAFPELTLTREFELLPATFDVAVGREQVLLSTEFAPEKLAQALQLLNNASAIEAREYAIRLGREDVELDTMSAEADTRTFILDALHREAYRNGGLGRSIFSPSHRIHHLGPQEIEHYLKSISANGATLVATGNISHSELVRDAEGAFSQRAWGQGGKATPSKYEGGEFKLNADSETTVGLAFEGAAQGSAEEFSSALLRVILGGGRKHRDYGIGQGHTSRLYKNVIQSGQAVESVESFNFNYTDSGLIGLIANASSGKARAATHELTGALSTFKKSPITEEELKKAKEGYKAETLIRSETRSGLSEFLASQHGQAKSPADYVAAADKVTAEELNKFARKVFNSQPTLAVVGNDVEGVPSPFSIHQLLQFKVTKTFMTSLRLDDEEEEPIVRSRSTAMFNPSLLTVYTDSQDPDMIAEPSPSLSSGDGYTMDCAEETQRRPMIRPANRSVRNDAGESLYESISRTMGGMSMSTSGVPIIETTPWRNWNEEFQRLIEKRSSDELMELDRTRMLRQLSDDFAQEASKTGKIIISELFLPVEQKTIPPITGKVGGVVGGQKFFCNGVFFKMAVDDHNLYGGDEGTMKTAGHELRAVTSLLNCRVQGLHFPLHTIIDYLGWRLLAASLLPLDSKSLVYGSCDAGRTIHDSSTAMSSRIQLAAKIINLGGEYVTNTLRTKRNFLWLPTDAEGHQGKDKRFYLLDLARLFPPLTPRADVKGDFLISKMRPEFLRSYPIPLCADSFSGFYLENKAQHNQEVRDATKFLVESVIPNFTAQLSKEFSSWYSAAKASSSVLYQGSLSGRSFSIKSTEVEILERLIIEIHRKGINLKMMGRIRNHIGSDHGEVRQYILTEMVVRTVKTMARYQMRCLRQPDLTAYTNYILWFFNRVFGTGEDSEACWREISDNVAKKFEGERGELKRNDVRLPLLFLRLQKCLGIKMNAQINSCVWLRTEDMLKGSEPFLTANYKSVVGEVVLDPIQQNSSLLSTRTQSKERTMFTEIHNSDTMDCTDITSSPNSTTNHVNCSLFHCSEETQTGAPSSQGAKLPPTIEALEPVIKHLNRIFFEEGTALSKLAGTAEGSDELFQAAARRFQEAVSIDPGDYRSLYNWGLSLHNHALKLLAGKNTDKREVKRLLDESETRFREAQSIETADYRLFLASANLYADRGRQASGPAAIEDLKKAAIFFRNSYVLSSMRDYDVLYNWANALMDLSRLPSSLDSRKLLSVGCSLYHTASQLQVVQVTKNWAVCLGRLAQIGISDHSPRNSSEDDMTEGLDELTAVSWRHYYGMSYQEAFSFCYVKYAEAAQLQPNDHVTQKIPRKTSENFQEIHLNWANTLYKQFILEQKVKSRSNSDSDVQKKSGKVDYEELFHSSERYFRSLILCPGHIPSINNWLQTLTCLVSACDESDSPNSEKQNTNTVVTMSKVLTELDKFISMVEAISSKDEKAWDSIGKLKDIVRGSEKKSRALFSFLMDADSSSMNASEGMEAQLRGASYLTSLVTKVDAWLTQQRPKLEGLLKSDQYQLMEKMLEKKGVSMHRVRKKKTQQIFVMKSLRLDLIREANQDDNAACEKMMSQSVSHFSVVPLASCFCDEHRMHLVYNYMPGGQILPRLSACRDMKEFSMEDSVTFFAAEIYEGICAYHRDGRIYGKLSPKKVLLNAGGHAVLLQTLTSLNSGEEDSDALSYYAPEVLSGETATEAADYWSFGALLLHFLSGKPPFPGSTMYDVVDSILSCKYDVPNGLSSKCSDVIRGLLDIDIPARTKFWRNLRENTFFRGIPWEDLSLAVPPLLPSSNFGDLGFTVVDGNVHGEYMGMTVAQVHQPSSSWSAATNKRTREE</sequence>
<organism evidence="4 5">
    <name type="scientific">Planoprotostelium fungivorum</name>
    <dbReference type="NCBI Taxonomy" id="1890364"/>
    <lineage>
        <taxon>Eukaryota</taxon>
        <taxon>Amoebozoa</taxon>
        <taxon>Evosea</taxon>
        <taxon>Variosea</taxon>
        <taxon>Cavosteliida</taxon>
        <taxon>Cavosteliaceae</taxon>
        <taxon>Planoprotostelium</taxon>
    </lineage>
</organism>
<dbReference type="PANTHER" id="PTHR12601">
    <property type="entry name" value="EUKARYOTIC TRANSLATION INITIATION FACTOR 3 SUBUNIT EIF-3"/>
    <property type="match status" value="1"/>
</dbReference>
<dbReference type="SUPFAM" id="SSF63411">
    <property type="entry name" value="LuxS/MPP-like metallohydrolase"/>
    <property type="match status" value="2"/>
</dbReference>
<dbReference type="Pfam" id="PF00675">
    <property type="entry name" value="Peptidase_M16"/>
    <property type="match status" value="1"/>
</dbReference>
<name>A0A2P6NPD1_9EUKA</name>
<dbReference type="Proteomes" id="UP000241769">
    <property type="component" value="Unassembled WGS sequence"/>
</dbReference>
<dbReference type="PANTHER" id="PTHR12601:SF6">
    <property type="entry name" value="CLUSTERED MITOCHONDRIA PROTEIN HOMOLOG"/>
    <property type="match status" value="1"/>
</dbReference>
<dbReference type="EMBL" id="MDYQ01000039">
    <property type="protein sequence ID" value="PRP85811.1"/>
    <property type="molecule type" value="Genomic_DNA"/>
</dbReference>
<accession>A0A2P6NPD1</accession>
<dbReference type="GO" id="GO:0046872">
    <property type="term" value="F:metal ion binding"/>
    <property type="evidence" value="ECO:0007669"/>
    <property type="project" value="InterPro"/>
</dbReference>
<dbReference type="InterPro" id="IPR000719">
    <property type="entry name" value="Prot_kinase_dom"/>
</dbReference>
<evidence type="ECO:0000313" key="4">
    <source>
        <dbReference type="EMBL" id="PRP85811.1"/>
    </source>
</evidence>
<dbReference type="InterPro" id="IPR025697">
    <property type="entry name" value="CLU_dom"/>
</dbReference>
<feature type="domain" description="Protein kinase" evidence="2">
    <location>
        <begin position="1599"/>
        <end position="1850"/>
    </location>
</feature>
<proteinExistence type="predicted"/>
<dbReference type="InterPro" id="IPR011990">
    <property type="entry name" value="TPR-like_helical_dom_sf"/>
</dbReference>
<evidence type="ECO:0000256" key="1">
    <source>
        <dbReference type="ARBA" id="ARBA00022490"/>
    </source>
</evidence>
<keyword evidence="5" id="KW-1185">Reference proteome</keyword>
<dbReference type="SMART" id="SM00220">
    <property type="entry name" value="S_TKc"/>
    <property type="match status" value="1"/>
</dbReference>
<evidence type="ECO:0000313" key="5">
    <source>
        <dbReference type="Proteomes" id="UP000241769"/>
    </source>
</evidence>
<feature type="domain" description="Clu" evidence="3">
    <location>
        <begin position="536"/>
        <end position="791"/>
    </location>
</feature>
<evidence type="ECO:0000259" key="3">
    <source>
        <dbReference type="PROSITE" id="PS51823"/>
    </source>
</evidence>
<protein>
    <recommendedName>
        <fullName evidence="6">Protein kinase domain-containing protein</fullName>
    </recommendedName>
</protein>
<dbReference type="SUPFAM" id="SSF56112">
    <property type="entry name" value="Protein kinase-like (PK-like)"/>
    <property type="match status" value="1"/>
</dbReference>
<dbReference type="GO" id="GO:0004672">
    <property type="term" value="F:protein kinase activity"/>
    <property type="evidence" value="ECO:0007669"/>
    <property type="project" value="InterPro"/>
</dbReference>
<dbReference type="InParanoid" id="A0A2P6NPD1"/>
<dbReference type="Gene3D" id="1.10.510.10">
    <property type="entry name" value="Transferase(Phosphotransferase) domain 1"/>
    <property type="match status" value="1"/>
</dbReference>
<dbReference type="GO" id="GO:0005524">
    <property type="term" value="F:ATP binding"/>
    <property type="evidence" value="ECO:0007669"/>
    <property type="project" value="InterPro"/>
</dbReference>
<dbReference type="OrthoDB" id="626167at2759"/>
<dbReference type="Pfam" id="PF12807">
    <property type="entry name" value="eIF3_p135"/>
    <property type="match status" value="1"/>
</dbReference>
<dbReference type="Gene3D" id="1.25.40.10">
    <property type="entry name" value="Tetratricopeptide repeat domain"/>
    <property type="match status" value="1"/>
</dbReference>
<gene>
    <name evidence="4" type="ORF">PROFUN_06003</name>
</gene>
<dbReference type="Pfam" id="PF00069">
    <property type="entry name" value="Pkinase"/>
    <property type="match status" value="1"/>
</dbReference>
<dbReference type="GO" id="GO:0048312">
    <property type="term" value="P:intracellular distribution of mitochondria"/>
    <property type="evidence" value="ECO:0007669"/>
    <property type="project" value="TreeGrafter"/>
</dbReference>
<comment type="caution">
    <text evidence="4">The sequence shown here is derived from an EMBL/GenBank/DDBJ whole genome shotgun (WGS) entry which is preliminary data.</text>
</comment>
<dbReference type="InterPro" id="IPR011765">
    <property type="entry name" value="Pept_M16_N"/>
</dbReference>
<evidence type="ECO:0008006" key="6">
    <source>
        <dbReference type="Google" id="ProtNLM"/>
    </source>
</evidence>
<dbReference type="InterPro" id="IPR027523">
    <property type="entry name" value="CLU_prot"/>
</dbReference>
<reference evidence="4 5" key="1">
    <citation type="journal article" date="2018" name="Genome Biol. Evol.">
        <title>Multiple Roots of Fruiting Body Formation in Amoebozoa.</title>
        <authorList>
            <person name="Hillmann F."/>
            <person name="Forbes G."/>
            <person name="Novohradska S."/>
            <person name="Ferling I."/>
            <person name="Riege K."/>
            <person name="Groth M."/>
            <person name="Westermann M."/>
            <person name="Marz M."/>
            <person name="Spaller T."/>
            <person name="Winckler T."/>
            <person name="Schaap P."/>
            <person name="Glockner G."/>
        </authorList>
    </citation>
    <scope>NUCLEOTIDE SEQUENCE [LARGE SCALE GENOMIC DNA]</scope>
    <source>
        <strain evidence="4 5">Jena</strain>
    </source>
</reference>
<dbReference type="Gene3D" id="3.30.830.10">
    <property type="entry name" value="Metalloenzyme, LuxS/M16 peptidase-like"/>
    <property type="match status" value="2"/>
</dbReference>
<dbReference type="PROSITE" id="PS51823">
    <property type="entry name" value="CLU"/>
    <property type="match status" value="1"/>
</dbReference>
<dbReference type="GO" id="GO:0005737">
    <property type="term" value="C:cytoplasm"/>
    <property type="evidence" value="ECO:0007669"/>
    <property type="project" value="TreeGrafter"/>
</dbReference>
<dbReference type="InterPro" id="IPR007863">
    <property type="entry name" value="Peptidase_M16_C"/>
</dbReference>
<dbReference type="InterPro" id="IPR011009">
    <property type="entry name" value="Kinase-like_dom_sf"/>
</dbReference>
<dbReference type="Pfam" id="PF13236">
    <property type="entry name" value="CLU"/>
    <property type="match status" value="1"/>
</dbReference>
<dbReference type="PROSITE" id="PS50011">
    <property type="entry name" value="PROTEIN_KINASE_DOM"/>
    <property type="match status" value="1"/>
</dbReference>
<dbReference type="STRING" id="1890364.A0A2P6NPD1"/>
<dbReference type="InterPro" id="IPR033646">
    <property type="entry name" value="CLU-central"/>
</dbReference>
<keyword evidence="1" id="KW-0963">Cytoplasm</keyword>
<dbReference type="Pfam" id="PF05193">
    <property type="entry name" value="Peptidase_M16_C"/>
    <property type="match status" value="1"/>
</dbReference>
<dbReference type="Gene3D" id="3.30.200.20">
    <property type="entry name" value="Phosphorylase Kinase, domain 1"/>
    <property type="match status" value="1"/>
</dbReference>